<comment type="caution">
    <text evidence="11">The sequence shown here is derived from an EMBL/GenBank/DDBJ whole genome shotgun (WGS) entry which is preliminary data.</text>
</comment>
<keyword evidence="11" id="KW-0378">Hydrolase</keyword>
<dbReference type="GO" id="GO:0006749">
    <property type="term" value="P:glutathione metabolic process"/>
    <property type="evidence" value="ECO:0007669"/>
    <property type="project" value="InterPro"/>
</dbReference>
<dbReference type="InterPro" id="IPR038732">
    <property type="entry name" value="HpyO/CreE_NAD-binding"/>
</dbReference>
<dbReference type="InterPro" id="IPR001279">
    <property type="entry name" value="Metallo-B-lactamas"/>
</dbReference>
<dbReference type="CDD" id="cd07724">
    <property type="entry name" value="POD-like_MBL-fold"/>
    <property type="match status" value="1"/>
</dbReference>
<accession>A0A139X364</accession>
<keyword evidence="12" id="KW-1185">Reference proteome</keyword>
<dbReference type="InterPro" id="IPR052189">
    <property type="entry name" value="L-asp_N-monooxygenase_NS-form"/>
</dbReference>
<dbReference type="GO" id="GO:0050313">
    <property type="term" value="F:sulfur dioxygenase activity"/>
    <property type="evidence" value="ECO:0007669"/>
    <property type="project" value="InterPro"/>
</dbReference>
<gene>
    <name evidence="11" type="ORF">WA1_33445</name>
</gene>
<dbReference type="Gene3D" id="3.50.50.60">
    <property type="entry name" value="FAD/NAD(P)-binding domain"/>
    <property type="match status" value="1"/>
</dbReference>
<evidence type="ECO:0000256" key="8">
    <source>
        <dbReference type="ARBA" id="ARBA00023004"/>
    </source>
</evidence>
<keyword evidence="8" id="KW-0408">Iron</keyword>
<evidence type="ECO:0000313" key="11">
    <source>
        <dbReference type="EMBL" id="KYC39149.1"/>
    </source>
</evidence>
<dbReference type="SUPFAM" id="SSF51905">
    <property type="entry name" value="FAD/NAD(P)-binding domain"/>
    <property type="match status" value="1"/>
</dbReference>
<sequence length="780" mass="86363">MDSNVLIAHPSTTTIAIVGAGFSGSLVAAHLLKTANRPLLIELIERSHEIGKGVAYSTDTTSHLLNVSAGKMSAFPDDPGHLLRWLQYNRSELAAFLPNDLNASSFIPRQLYGLYIQSILEEAEATASSNVRLERVIDEVVAVEPQAKQAIVSLRSSRTFVADKIVLAVGNAPTPPPVSQPPASQQNDRTNNSYLRHAWSADALAELESNAPVLLIGTGLTMVDMVVALHERNHRGKINAVSRRGLFPLPHQSTKPYPAFLTPDTAPKTIRGLLRCIRSEVQTAEAQGYDWRSVIDSLRPITQQLWQQLPRVEQQRFLRHATPYWDVHRHRIAPEIGKVIQAMLDSGQLTITSGRIQDYQTASDGVAVTVRRRQTTTNWVLQVSRVVNCTGVHADYQRSPQPLIANLRDQGLIRPNDIGLGLDTAADGAVFDARDNRSTLLYTLGTPRKGNLFETIAVPELREQAQALAVTLLQSLPVRVRPVSPFSRTIKQDSNAPRPTIPQSTLLFRQFFDPESSTYTYLIADSQTKEAVLVDTVLEQVDRDLQVLDDLGLTLRYCLETHIHADHITGAGKLRQQTGCQVMVPLNSTARSADRSLVDRETLIVGTVKIEAIATPGHTDSHLAYLVNNTHLLTGDALLIRGCGRTDFQSGDAGILYDTVTQQLFTLPEETLVYPAHDYKGRNVSTIGEEKRLNPRFSVRGATRNEYRSRDQFITIMSHLGLSYPKKMNEAVPANEYCGDFMPEASLSNGKSSADADREKVELTLSTNTEIYEDYFAMYI</sequence>
<dbReference type="InterPro" id="IPR036866">
    <property type="entry name" value="RibonucZ/Hydroxyglut_hydro"/>
</dbReference>
<keyword evidence="6" id="KW-0007">Acetylation</keyword>
<protein>
    <submittedName>
        <fullName evidence="11">Hydroxyacylglutathione hydrolase</fullName>
    </submittedName>
</protein>
<evidence type="ECO:0000256" key="5">
    <source>
        <dbReference type="ARBA" id="ARBA00022964"/>
    </source>
</evidence>
<name>A0A139X364_9CYAN</name>
<feature type="region of interest" description="Disordered" evidence="9">
    <location>
        <begin position="171"/>
        <end position="190"/>
    </location>
</feature>
<dbReference type="PANTHER" id="PTHR40254">
    <property type="entry name" value="BLR0577 PROTEIN"/>
    <property type="match status" value="1"/>
</dbReference>
<reference evidence="11 12" key="1">
    <citation type="journal article" date="2013" name="Genome Biol. Evol.">
        <title>Genomes of Stigonematalean cyanobacteria (subsection V) and the evolution of oxygenic photosynthesis from prokaryotes to plastids.</title>
        <authorList>
            <person name="Dagan T."/>
            <person name="Roettger M."/>
            <person name="Stucken K."/>
            <person name="Landan G."/>
            <person name="Koch R."/>
            <person name="Major P."/>
            <person name="Gould S.B."/>
            <person name="Goremykin V.V."/>
            <person name="Rippka R."/>
            <person name="Tandeau de Marsac N."/>
            <person name="Gugger M."/>
            <person name="Lockhart P.J."/>
            <person name="Allen J.F."/>
            <person name="Brune I."/>
            <person name="Maus I."/>
            <person name="Puhler A."/>
            <person name="Martin W.F."/>
        </authorList>
    </citation>
    <scope>NUCLEOTIDE SEQUENCE [LARGE SCALE GENOMIC DNA]</scope>
    <source>
        <strain evidence="11 12">PCC 7110</strain>
    </source>
</reference>
<dbReference type="Pfam" id="PF00753">
    <property type="entry name" value="Lactamase_B"/>
    <property type="match status" value="1"/>
</dbReference>
<evidence type="ECO:0000256" key="9">
    <source>
        <dbReference type="SAM" id="MobiDB-lite"/>
    </source>
</evidence>
<dbReference type="SMART" id="SM00849">
    <property type="entry name" value="Lactamase_B"/>
    <property type="match status" value="1"/>
</dbReference>
<dbReference type="Gene3D" id="3.60.15.10">
    <property type="entry name" value="Ribonuclease Z/Hydroxyacylglutathione hydrolase-like"/>
    <property type="match status" value="1"/>
</dbReference>
<proteinExistence type="inferred from homology"/>
<keyword evidence="7" id="KW-0560">Oxidoreductase</keyword>
<dbReference type="Pfam" id="PF13454">
    <property type="entry name" value="NAD_binding_9"/>
    <property type="match status" value="1"/>
</dbReference>
<dbReference type="GO" id="GO:0016787">
    <property type="term" value="F:hydrolase activity"/>
    <property type="evidence" value="ECO:0007669"/>
    <property type="project" value="UniProtKB-KW"/>
</dbReference>
<dbReference type="AlphaFoldDB" id="A0A139X364"/>
<dbReference type="PANTHER" id="PTHR40254:SF1">
    <property type="entry name" value="BLR0577 PROTEIN"/>
    <property type="match status" value="1"/>
</dbReference>
<evidence type="ECO:0000256" key="1">
    <source>
        <dbReference type="ARBA" id="ARBA00001954"/>
    </source>
</evidence>
<keyword evidence="3" id="KW-0479">Metal-binding</keyword>
<dbReference type="GO" id="GO:0046872">
    <property type="term" value="F:metal ion binding"/>
    <property type="evidence" value="ECO:0007669"/>
    <property type="project" value="UniProtKB-KW"/>
</dbReference>
<evidence type="ECO:0000313" key="12">
    <source>
        <dbReference type="Proteomes" id="UP000076925"/>
    </source>
</evidence>
<feature type="domain" description="Metallo-beta-lactamase" evidence="10">
    <location>
        <begin position="517"/>
        <end position="677"/>
    </location>
</feature>
<comment type="cofactor">
    <cofactor evidence="1">
        <name>Fe(2+)</name>
        <dbReference type="ChEBI" id="CHEBI:29033"/>
    </cofactor>
</comment>
<dbReference type="InterPro" id="IPR044528">
    <property type="entry name" value="POD-like_MBL-fold"/>
</dbReference>
<evidence type="ECO:0000256" key="7">
    <source>
        <dbReference type="ARBA" id="ARBA00023002"/>
    </source>
</evidence>
<evidence type="ECO:0000256" key="6">
    <source>
        <dbReference type="ARBA" id="ARBA00022990"/>
    </source>
</evidence>
<dbReference type="SUPFAM" id="SSF56281">
    <property type="entry name" value="Metallo-hydrolase/oxidoreductase"/>
    <property type="match status" value="1"/>
</dbReference>
<keyword evidence="5" id="KW-0223">Dioxygenase</keyword>
<evidence type="ECO:0000256" key="2">
    <source>
        <dbReference type="ARBA" id="ARBA00006759"/>
    </source>
</evidence>
<evidence type="ECO:0000256" key="4">
    <source>
        <dbReference type="ARBA" id="ARBA00022946"/>
    </source>
</evidence>
<evidence type="ECO:0000256" key="3">
    <source>
        <dbReference type="ARBA" id="ARBA00022723"/>
    </source>
</evidence>
<keyword evidence="4" id="KW-0809">Transit peptide</keyword>
<dbReference type="FunFam" id="3.60.15.10:FF:000013">
    <property type="entry name" value="Persulfide dioxygenase ETHE1, mitochondrial"/>
    <property type="match status" value="1"/>
</dbReference>
<dbReference type="STRING" id="128403.WA1_33445"/>
<comment type="similarity">
    <text evidence="2">Belongs to the metallo-beta-lactamase superfamily. Glyoxalase II family.</text>
</comment>
<dbReference type="EMBL" id="ANNX02000036">
    <property type="protein sequence ID" value="KYC39149.1"/>
    <property type="molecule type" value="Genomic_DNA"/>
</dbReference>
<evidence type="ECO:0000259" key="10">
    <source>
        <dbReference type="SMART" id="SM00849"/>
    </source>
</evidence>
<dbReference type="Proteomes" id="UP000076925">
    <property type="component" value="Unassembled WGS sequence"/>
</dbReference>
<organism evidence="11 12">
    <name type="scientific">Scytonema hofmannii PCC 7110</name>
    <dbReference type="NCBI Taxonomy" id="128403"/>
    <lineage>
        <taxon>Bacteria</taxon>
        <taxon>Bacillati</taxon>
        <taxon>Cyanobacteriota</taxon>
        <taxon>Cyanophyceae</taxon>
        <taxon>Nostocales</taxon>
        <taxon>Scytonemataceae</taxon>
        <taxon>Scytonema</taxon>
    </lineage>
</organism>
<dbReference type="InterPro" id="IPR036188">
    <property type="entry name" value="FAD/NAD-bd_sf"/>
</dbReference>